<feature type="transmembrane region" description="Helical" evidence="8">
    <location>
        <begin position="574"/>
        <end position="596"/>
    </location>
</feature>
<feature type="transmembrane region" description="Helical" evidence="8">
    <location>
        <begin position="358"/>
        <end position="384"/>
    </location>
</feature>
<dbReference type="EMBL" id="CP049056">
    <property type="protein sequence ID" value="QIE57180.1"/>
    <property type="molecule type" value="Genomic_DNA"/>
</dbReference>
<protein>
    <submittedName>
        <fullName evidence="12">Mechanosensitive ion channel family protein</fullName>
    </submittedName>
</protein>
<dbReference type="Gene3D" id="2.30.30.60">
    <property type="match status" value="1"/>
</dbReference>
<organism evidence="12 13">
    <name type="scientific">Pikeienuella piscinae</name>
    <dbReference type="NCBI Taxonomy" id="2748098"/>
    <lineage>
        <taxon>Bacteria</taxon>
        <taxon>Pseudomonadati</taxon>
        <taxon>Pseudomonadota</taxon>
        <taxon>Alphaproteobacteria</taxon>
        <taxon>Rhodobacterales</taxon>
        <taxon>Paracoccaceae</taxon>
        <taxon>Pikeienuella</taxon>
    </lineage>
</organism>
<dbReference type="SUPFAM" id="SSF82689">
    <property type="entry name" value="Mechanosensitive channel protein MscS (YggB), C-terminal domain"/>
    <property type="match status" value="1"/>
</dbReference>
<dbReference type="SUPFAM" id="SSF82861">
    <property type="entry name" value="Mechanosensitive channel protein MscS (YggB), transmembrane region"/>
    <property type="match status" value="1"/>
</dbReference>
<feature type="compositionally biased region" description="Acidic residues" evidence="7">
    <location>
        <begin position="424"/>
        <end position="433"/>
    </location>
</feature>
<comment type="similarity">
    <text evidence="2">Belongs to the MscS (TC 1.A.23) family.</text>
</comment>
<dbReference type="KEGG" id="hdh:G5B40_18085"/>
<reference evidence="12 13" key="1">
    <citation type="submission" date="2020-02" db="EMBL/GenBank/DDBJ databases">
        <title>complete genome sequence of Rhodobacteraceae bacterium.</title>
        <authorList>
            <person name="Park J."/>
            <person name="Kim Y.-S."/>
            <person name="Kim K.-H."/>
        </authorList>
    </citation>
    <scope>NUCLEOTIDE SEQUENCE [LARGE SCALE GENOMIC DNA]</scope>
    <source>
        <strain evidence="12 13">RR4-56</strain>
    </source>
</reference>
<evidence type="ECO:0000313" key="12">
    <source>
        <dbReference type="EMBL" id="QIE57180.1"/>
    </source>
</evidence>
<evidence type="ECO:0000256" key="8">
    <source>
        <dbReference type="SAM" id="Phobius"/>
    </source>
</evidence>
<feature type="chain" id="PRO_5029664745" evidence="9">
    <location>
        <begin position="30"/>
        <end position="802"/>
    </location>
</feature>
<dbReference type="InterPro" id="IPR011066">
    <property type="entry name" value="MscS_channel_C_sf"/>
</dbReference>
<dbReference type="AlphaFoldDB" id="A0A7M3T599"/>
<keyword evidence="3" id="KW-1003">Cell membrane</keyword>
<dbReference type="SUPFAM" id="SSF50182">
    <property type="entry name" value="Sm-like ribonucleoproteins"/>
    <property type="match status" value="1"/>
</dbReference>
<feature type="transmembrane region" description="Helical" evidence="8">
    <location>
        <begin position="212"/>
        <end position="231"/>
    </location>
</feature>
<evidence type="ECO:0000256" key="4">
    <source>
        <dbReference type="ARBA" id="ARBA00022692"/>
    </source>
</evidence>
<dbReference type="PANTHER" id="PTHR30460:SF0">
    <property type="entry name" value="MODERATE CONDUCTANCE MECHANOSENSITIVE CHANNEL YBIO"/>
    <property type="match status" value="1"/>
</dbReference>
<evidence type="ECO:0000256" key="5">
    <source>
        <dbReference type="ARBA" id="ARBA00022989"/>
    </source>
</evidence>
<feature type="domain" description="Mechanosensitive ion channel MscS" evidence="10">
    <location>
        <begin position="595"/>
        <end position="659"/>
    </location>
</feature>
<keyword evidence="6 8" id="KW-0472">Membrane</keyword>
<dbReference type="Pfam" id="PF00924">
    <property type="entry name" value="MS_channel_2nd"/>
    <property type="match status" value="1"/>
</dbReference>
<comment type="subcellular location">
    <subcellularLocation>
        <location evidence="1">Cell membrane</location>
        <topology evidence="1">Multi-pass membrane protein</topology>
    </subcellularLocation>
</comment>
<dbReference type="Gene3D" id="3.30.70.100">
    <property type="match status" value="1"/>
</dbReference>
<evidence type="ECO:0000259" key="11">
    <source>
        <dbReference type="Pfam" id="PF21082"/>
    </source>
</evidence>
<dbReference type="GO" id="GO:0008381">
    <property type="term" value="F:mechanosensitive monoatomic ion channel activity"/>
    <property type="evidence" value="ECO:0007669"/>
    <property type="project" value="InterPro"/>
</dbReference>
<dbReference type="InterPro" id="IPR010920">
    <property type="entry name" value="LSM_dom_sf"/>
</dbReference>
<dbReference type="RefSeq" id="WP_165101647.1">
    <property type="nucleotide sequence ID" value="NZ_CP049056.1"/>
</dbReference>
<feature type="transmembrane region" description="Helical" evidence="8">
    <location>
        <begin position="252"/>
        <end position="272"/>
    </location>
</feature>
<evidence type="ECO:0000256" key="1">
    <source>
        <dbReference type="ARBA" id="ARBA00004651"/>
    </source>
</evidence>
<feature type="signal peptide" evidence="9">
    <location>
        <begin position="1"/>
        <end position="29"/>
    </location>
</feature>
<dbReference type="InterPro" id="IPR045276">
    <property type="entry name" value="YbiO_bact"/>
</dbReference>
<feature type="transmembrane region" description="Helical" evidence="8">
    <location>
        <begin position="549"/>
        <end position="568"/>
    </location>
</feature>
<accession>A0A7M3T599</accession>
<dbReference type="GO" id="GO:0005886">
    <property type="term" value="C:plasma membrane"/>
    <property type="evidence" value="ECO:0007669"/>
    <property type="project" value="UniProtKB-SubCell"/>
</dbReference>
<keyword evidence="13" id="KW-1185">Reference proteome</keyword>
<feature type="domain" description="Mechanosensitive ion channel MscS C-terminal" evidence="11">
    <location>
        <begin position="670"/>
        <end position="752"/>
    </location>
</feature>
<evidence type="ECO:0000313" key="13">
    <source>
        <dbReference type="Proteomes" id="UP000503336"/>
    </source>
</evidence>
<evidence type="ECO:0000256" key="7">
    <source>
        <dbReference type="SAM" id="MobiDB-lite"/>
    </source>
</evidence>
<evidence type="ECO:0000259" key="10">
    <source>
        <dbReference type="Pfam" id="PF00924"/>
    </source>
</evidence>
<evidence type="ECO:0000256" key="9">
    <source>
        <dbReference type="SAM" id="SignalP"/>
    </source>
</evidence>
<dbReference type="PANTHER" id="PTHR30460">
    <property type="entry name" value="MODERATE CONDUCTANCE MECHANOSENSITIVE CHANNEL YBIO"/>
    <property type="match status" value="1"/>
</dbReference>
<feature type="transmembrane region" description="Helical" evidence="8">
    <location>
        <begin position="323"/>
        <end position="346"/>
    </location>
</feature>
<evidence type="ECO:0000256" key="3">
    <source>
        <dbReference type="ARBA" id="ARBA00022475"/>
    </source>
</evidence>
<keyword evidence="4 8" id="KW-0812">Transmembrane</keyword>
<proteinExistence type="inferred from homology"/>
<evidence type="ECO:0000256" key="6">
    <source>
        <dbReference type="ARBA" id="ARBA00023136"/>
    </source>
</evidence>
<feature type="transmembrane region" description="Helical" evidence="8">
    <location>
        <begin position="457"/>
        <end position="475"/>
    </location>
</feature>
<sequence>MTPQIRNLLSPILALICAFVLCVSFADRAAAQSAADYGSIAGAAAGGAGDPPPAPSEQPAADDGPDIAAYGQVAETYKAASALEMTQQQVGVFRQKTRRIFGATGEYFERIGRTLDEASPTGHRGYFLGVLLFTLILLAIGRAGAQIYALYVALPVMRRLQKPNPVGIVEKLPVLAARVGLQILGVLITLVIAVAVGSGFYQEDEATLKTAIAIASAFATLQLIDVLWRMVVSPYLPDYRIPTLSDAEARRLYRWLSFSAHFGVATIFFAVWLKEVGADEEVIALTRIGASGVSVLLVLGLIRQCGGAVTTAMLGGAKRSEATWIAAIASLLWRPVVALYMVFAWAEMSYRLIMGLELGVALLVGAFTVLLAGIVVYAVTIYVIERLFQRARAIRAANVAAVRAERLENEADAADIRDALRDVDDGDDGDEEGGAGPIAFRAEPPPRRREMRTFEDLARRTASLFALGAGLYAMVRVWFGAEVFAEGAPLDTAQDLIDVMLIGYLAFHAARIWMDQKIEQEGGYDVPAEPGDEGGAKAAASRLATILPLFRSFVLLVILVSVLLILLMKLGVNIAPLLGGAGVVGLAIGFGAQSLVRDILSGVFFLSDDAFRKGEYIDIGEVKGTVEKISLRSFQLRHHLGALNTVPFGEIKHLTNFSRDWVMMKLPLRLTYDTDVDKVRKLIKKLGEQLLEHPTEGPKFVQPLKSQGVYMMEDSAMIIRVKFMTRPGDQWTTRKLVYQEIRSLFAKEGIKFAHKEVTVRIPELDDPAREGQISHQERTAIGAAARRALDEDTPAKAMADDR</sequence>
<dbReference type="Pfam" id="PF21082">
    <property type="entry name" value="MS_channel_3rd"/>
    <property type="match status" value="1"/>
</dbReference>
<dbReference type="InterPro" id="IPR023408">
    <property type="entry name" value="MscS_beta-dom_sf"/>
</dbReference>
<keyword evidence="9" id="KW-0732">Signal</keyword>
<feature type="transmembrane region" description="Helical" evidence="8">
    <location>
        <begin position="126"/>
        <end position="154"/>
    </location>
</feature>
<dbReference type="InterPro" id="IPR006685">
    <property type="entry name" value="MscS_channel_2nd"/>
</dbReference>
<feature type="region of interest" description="Disordered" evidence="7">
    <location>
        <begin position="46"/>
        <end position="65"/>
    </location>
</feature>
<gene>
    <name evidence="12" type="ORF">G5B40_18085</name>
</gene>
<dbReference type="Proteomes" id="UP000503336">
    <property type="component" value="Chromosome"/>
</dbReference>
<feature type="transmembrane region" description="Helical" evidence="8">
    <location>
        <begin position="175"/>
        <end position="200"/>
    </location>
</feature>
<feature type="transmembrane region" description="Helical" evidence="8">
    <location>
        <begin position="284"/>
        <end position="302"/>
    </location>
</feature>
<keyword evidence="5 8" id="KW-1133">Transmembrane helix</keyword>
<dbReference type="InterPro" id="IPR011014">
    <property type="entry name" value="MscS_channel_TM-2"/>
</dbReference>
<dbReference type="InterPro" id="IPR049278">
    <property type="entry name" value="MS_channel_C"/>
</dbReference>
<name>A0A7M3T599_9RHOB</name>
<evidence type="ECO:0000256" key="2">
    <source>
        <dbReference type="ARBA" id="ARBA00008017"/>
    </source>
</evidence>
<feature type="region of interest" description="Disordered" evidence="7">
    <location>
        <begin position="422"/>
        <end position="443"/>
    </location>
</feature>
<dbReference type="Gene3D" id="1.10.287.1260">
    <property type="match status" value="1"/>
</dbReference>